<evidence type="ECO:0000313" key="1">
    <source>
        <dbReference type="EMBL" id="OUM28303.1"/>
    </source>
</evidence>
<proteinExistence type="predicted"/>
<comment type="caution">
    <text evidence="1">The sequence shown here is derived from an EMBL/GenBank/DDBJ whole genome shotgun (WGS) entry which is preliminary data.</text>
</comment>
<sequence length="253" mass="28906">MNDEQRHQEWIVQRKAEKAKRRERAAECLKDHEYTVLADTDQLKAWRCKAPSTTCYAFDILITRFGIATVGDIDGLTFNVGLSYGIEFLAGDDIGYYIHSKLEEHCREREFDEGAFRAALVTGVCSQICENTHDAELYAALPEWMRNDGGRHEAGRWDELRKLIKEHLAAIEYGGDGRDFWDSLNDRLSEADDISYVEQASMFMGEHHEELGLGCDYWEITIDKPRDSLINRLYLINHAAKAIVAQQGEVKAA</sequence>
<dbReference type="Proteomes" id="UP000196082">
    <property type="component" value="Unassembled WGS sequence"/>
</dbReference>
<reference evidence="1 2" key="1">
    <citation type="submission" date="2017-05" db="EMBL/GenBank/DDBJ databases">
        <title>Whole genome sequence of Pseudomonas putida isolate 1312 commercialized as a biostimulant.</title>
        <authorList>
            <person name="Crovadore J."/>
            <person name="Blanc P."/>
            <person name="Chablais R."/>
            <person name="Cochard B."/>
            <person name="Grizard D."/>
            <person name="Lefort F."/>
        </authorList>
    </citation>
    <scope>NUCLEOTIDE SEQUENCE [LARGE SCALE GENOMIC DNA]</scope>
    <source>
        <strain evidence="1 2">1312</strain>
    </source>
</reference>
<organism evidence="1 2">
    <name type="scientific">Pseudomonas putida</name>
    <name type="common">Arthrobacter siderocapsulatus</name>
    <dbReference type="NCBI Taxonomy" id="303"/>
    <lineage>
        <taxon>Bacteria</taxon>
        <taxon>Pseudomonadati</taxon>
        <taxon>Pseudomonadota</taxon>
        <taxon>Gammaproteobacteria</taxon>
        <taxon>Pseudomonadales</taxon>
        <taxon>Pseudomonadaceae</taxon>
        <taxon>Pseudomonas</taxon>
    </lineage>
</organism>
<dbReference type="AlphaFoldDB" id="A0A1Y3KZ94"/>
<evidence type="ECO:0000313" key="2">
    <source>
        <dbReference type="Proteomes" id="UP000196082"/>
    </source>
</evidence>
<dbReference type="RefSeq" id="WP_086977735.1">
    <property type="nucleotide sequence ID" value="NZ_NFSB01000084.1"/>
</dbReference>
<dbReference type="EMBL" id="NFSB01000084">
    <property type="protein sequence ID" value="OUM28303.1"/>
    <property type="molecule type" value="Genomic_DNA"/>
</dbReference>
<name>A0A1Y3KZ94_PSEPU</name>
<gene>
    <name evidence="1" type="ORF">B8W72_20820</name>
</gene>
<accession>A0A1Y3KZ94</accession>
<protein>
    <submittedName>
        <fullName evidence="1">Uncharacterized protein</fullName>
    </submittedName>
</protein>